<dbReference type="InterPro" id="IPR013551">
    <property type="entry name" value="YicC-like_C"/>
</dbReference>
<comment type="similarity">
    <text evidence="5">Belongs to the YicC/YloC family.</text>
</comment>
<keyword evidence="6" id="KW-0175">Coiled coil</keyword>
<dbReference type="PANTHER" id="PTHR30636">
    <property type="entry name" value="UPF0701 PROTEIN YICC"/>
    <property type="match status" value="1"/>
</dbReference>
<keyword evidence="3" id="KW-0255">Endonuclease</keyword>
<dbReference type="PANTHER" id="PTHR30636:SF3">
    <property type="entry name" value="UPF0701 PROTEIN YICC"/>
    <property type="match status" value="1"/>
</dbReference>
<protein>
    <recommendedName>
        <fullName evidence="11">YicC-like family, N-terminal region</fullName>
    </recommendedName>
</protein>
<evidence type="ECO:0000313" key="9">
    <source>
        <dbReference type="EMBL" id="SEH06553.1"/>
    </source>
</evidence>
<evidence type="ECO:0000256" key="2">
    <source>
        <dbReference type="ARBA" id="ARBA00022722"/>
    </source>
</evidence>
<name>A0A1H6FAB0_9GAMM</name>
<dbReference type="RefSeq" id="WP_103920317.1">
    <property type="nucleotide sequence ID" value="NZ_FMSV02000498.1"/>
</dbReference>
<evidence type="ECO:0000256" key="5">
    <source>
        <dbReference type="ARBA" id="ARBA00035648"/>
    </source>
</evidence>
<dbReference type="Pfam" id="PF08340">
    <property type="entry name" value="YicC-like_C"/>
    <property type="match status" value="1"/>
</dbReference>
<dbReference type="OrthoDB" id="9771229at2"/>
<dbReference type="EMBL" id="FMSV02000498">
    <property type="protein sequence ID" value="SEH06553.1"/>
    <property type="molecule type" value="Genomic_DNA"/>
</dbReference>
<keyword evidence="4" id="KW-0378">Hydrolase</keyword>
<evidence type="ECO:0000259" key="7">
    <source>
        <dbReference type="Pfam" id="PF03755"/>
    </source>
</evidence>
<evidence type="ECO:0000256" key="6">
    <source>
        <dbReference type="SAM" id="Coils"/>
    </source>
</evidence>
<reference evidence="9 10" key="1">
    <citation type="submission" date="2016-10" db="EMBL/GenBank/DDBJ databases">
        <authorList>
            <person name="de Groot N.N."/>
        </authorList>
    </citation>
    <scope>NUCLEOTIDE SEQUENCE [LARGE SCALE GENOMIC DNA]</scope>
    <source>
        <strain evidence="9">MBHS1</strain>
    </source>
</reference>
<sequence>MIRSMTAFARISTQTQWGEVCWELRAVNHRYLEISPRLPEEFRVLETRLRERIAQLLKRGKLDCTLRFQTDTATVGFRLNHTLVQQLLTVSTELAVLSDNPQKLSALDLLNWAGVLEVPAPDMDSLSTPIMATLDKALQQLLAHREREGAQILRMIEQRCEAVTQEISKVRAQLPEIIKRQRERTKARLSELEQNLVQERNLDRLEQEMVFLAQKIDVAEELDRLDAHVLEVQQTLKSDKAIGRRLDFLMQELNREANTLASKSIDTRTTMASVNLKVLIEQMREQVQNIE</sequence>
<evidence type="ECO:0000256" key="4">
    <source>
        <dbReference type="ARBA" id="ARBA00022801"/>
    </source>
</evidence>
<comment type="cofactor">
    <cofactor evidence="1">
        <name>a divalent metal cation</name>
        <dbReference type="ChEBI" id="CHEBI:60240"/>
    </cofactor>
</comment>
<dbReference type="Pfam" id="PF03755">
    <property type="entry name" value="YicC-like_N"/>
    <property type="match status" value="1"/>
</dbReference>
<feature type="coiled-coil region" evidence="6">
    <location>
        <begin position="153"/>
        <end position="222"/>
    </location>
</feature>
<dbReference type="InterPro" id="IPR005229">
    <property type="entry name" value="YicC/YloC-like"/>
</dbReference>
<evidence type="ECO:0000259" key="8">
    <source>
        <dbReference type="Pfam" id="PF08340"/>
    </source>
</evidence>
<dbReference type="NCBIfam" id="TIGR00255">
    <property type="entry name" value="YicC/YloC family endoribonuclease"/>
    <property type="match status" value="1"/>
</dbReference>
<dbReference type="InterPro" id="IPR013527">
    <property type="entry name" value="YicC-like_N"/>
</dbReference>
<evidence type="ECO:0000313" key="10">
    <source>
        <dbReference type="Proteomes" id="UP000236724"/>
    </source>
</evidence>
<proteinExistence type="inferred from homology"/>
<keyword evidence="2" id="KW-0540">Nuclease</keyword>
<evidence type="ECO:0000256" key="3">
    <source>
        <dbReference type="ARBA" id="ARBA00022759"/>
    </source>
</evidence>
<gene>
    <name evidence="9" type="ORF">MBHS_02416</name>
</gene>
<feature type="domain" description="Endoribonuclease YicC-like C-terminal" evidence="8">
    <location>
        <begin position="171"/>
        <end position="291"/>
    </location>
</feature>
<organism evidence="9 10">
    <name type="scientific">Candidatus Venteria ishoeyi</name>
    <dbReference type="NCBI Taxonomy" id="1899563"/>
    <lineage>
        <taxon>Bacteria</taxon>
        <taxon>Pseudomonadati</taxon>
        <taxon>Pseudomonadota</taxon>
        <taxon>Gammaproteobacteria</taxon>
        <taxon>Thiotrichales</taxon>
        <taxon>Thiotrichaceae</taxon>
        <taxon>Venteria</taxon>
    </lineage>
</organism>
<evidence type="ECO:0008006" key="11">
    <source>
        <dbReference type="Google" id="ProtNLM"/>
    </source>
</evidence>
<keyword evidence="10" id="KW-1185">Reference proteome</keyword>
<evidence type="ECO:0000256" key="1">
    <source>
        <dbReference type="ARBA" id="ARBA00001968"/>
    </source>
</evidence>
<dbReference type="GO" id="GO:0016787">
    <property type="term" value="F:hydrolase activity"/>
    <property type="evidence" value="ECO:0007669"/>
    <property type="project" value="UniProtKB-KW"/>
</dbReference>
<accession>A0A1H6FAB0</accession>
<feature type="domain" description="Endoribonuclease YicC-like N-terminal" evidence="7">
    <location>
        <begin position="2"/>
        <end position="152"/>
    </location>
</feature>
<dbReference type="AlphaFoldDB" id="A0A1H6FAB0"/>
<dbReference type="Proteomes" id="UP000236724">
    <property type="component" value="Unassembled WGS sequence"/>
</dbReference>
<dbReference type="GO" id="GO:0004521">
    <property type="term" value="F:RNA endonuclease activity"/>
    <property type="evidence" value="ECO:0007669"/>
    <property type="project" value="InterPro"/>
</dbReference>